<accession>A0AC60NSH1</accession>
<keyword evidence="2" id="KW-1185">Reference proteome</keyword>
<comment type="caution">
    <text evidence="1">The sequence shown here is derived from an EMBL/GenBank/DDBJ whole genome shotgun (WGS) entry which is preliminary data.</text>
</comment>
<name>A0AC60NSH1_IXOPE</name>
<organism evidence="1 2">
    <name type="scientific">Ixodes persulcatus</name>
    <name type="common">Taiga tick</name>
    <dbReference type="NCBI Taxonomy" id="34615"/>
    <lineage>
        <taxon>Eukaryota</taxon>
        <taxon>Metazoa</taxon>
        <taxon>Ecdysozoa</taxon>
        <taxon>Arthropoda</taxon>
        <taxon>Chelicerata</taxon>
        <taxon>Arachnida</taxon>
        <taxon>Acari</taxon>
        <taxon>Parasitiformes</taxon>
        <taxon>Ixodida</taxon>
        <taxon>Ixodoidea</taxon>
        <taxon>Ixodidae</taxon>
        <taxon>Ixodinae</taxon>
        <taxon>Ixodes</taxon>
    </lineage>
</organism>
<dbReference type="Proteomes" id="UP000805193">
    <property type="component" value="Unassembled WGS sequence"/>
</dbReference>
<sequence>MRTPRPYNIDGQQQFCLPKQRRVRAKTVGAGTHTKMGRVRNRFEHHLDAIILPGFSVVGLDSASTSAKMAAGVSEFLFTFSLNLYKQLHADHGARGNILCSPFGVAAVLSMTLAGARNNTEKQILNVLQANNGSDRTVHEQFEAILDRLETLAPDVSLFIANRIYASHEFTPLPGYASLLQKHYHSSLETVDFQKNPDGVRRKMNSWVELKTGSRIKDFFPPGTLSPGTCLVALNAVFFKGLWESQFSAEFTSKEEFHGADGTAKMVDLMSQRGKFRMAHSRELGATALEIPYKGARVFMVVLLPDARDGLPAFERKVTPSKLSTLLGGMTEVTKVRLRLPKFKLSQTVDLRSALTSMGAADLFTEHADLSGVSASGGLTLSSAVHKAVLEVNEEGTEAAAASGVVMTRRAIEGIDFTVDHPFFFVLRTRDPGVVLFAGSVREL</sequence>
<protein>
    <submittedName>
        <fullName evidence="1">Uncharacterized protein</fullName>
    </submittedName>
</protein>
<evidence type="ECO:0000313" key="1">
    <source>
        <dbReference type="EMBL" id="KAG0410078.1"/>
    </source>
</evidence>
<reference evidence="1 2" key="1">
    <citation type="journal article" date="2020" name="Cell">
        <title>Large-Scale Comparative Analyses of Tick Genomes Elucidate Their Genetic Diversity and Vector Capacities.</title>
        <authorList>
            <consortium name="Tick Genome and Microbiome Consortium (TIGMIC)"/>
            <person name="Jia N."/>
            <person name="Wang J."/>
            <person name="Shi W."/>
            <person name="Du L."/>
            <person name="Sun Y."/>
            <person name="Zhan W."/>
            <person name="Jiang J.F."/>
            <person name="Wang Q."/>
            <person name="Zhang B."/>
            <person name="Ji P."/>
            <person name="Bell-Sakyi L."/>
            <person name="Cui X.M."/>
            <person name="Yuan T.T."/>
            <person name="Jiang B.G."/>
            <person name="Yang W.F."/>
            <person name="Lam T.T."/>
            <person name="Chang Q.C."/>
            <person name="Ding S.J."/>
            <person name="Wang X.J."/>
            <person name="Zhu J.G."/>
            <person name="Ruan X.D."/>
            <person name="Zhao L."/>
            <person name="Wei J.T."/>
            <person name="Ye R.Z."/>
            <person name="Que T.C."/>
            <person name="Du C.H."/>
            <person name="Zhou Y.H."/>
            <person name="Cheng J.X."/>
            <person name="Dai P.F."/>
            <person name="Guo W.B."/>
            <person name="Han X.H."/>
            <person name="Huang E.J."/>
            <person name="Li L.F."/>
            <person name="Wei W."/>
            <person name="Gao Y.C."/>
            <person name="Liu J.Z."/>
            <person name="Shao H.Z."/>
            <person name="Wang X."/>
            <person name="Wang C.C."/>
            <person name="Yang T.C."/>
            <person name="Huo Q.B."/>
            <person name="Li W."/>
            <person name="Chen H.Y."/>
            <person name="Chen S.E."/>
            <person name="Zhou L.G."/>
            <person name="Ni X.B."/>
            <person name="Tian J.H."/>
            <person name="Sheng Y."/>
            <person name="Liu T."/>
            <person name="Pan Y.S."/>
            <person name="Xia L.Y."/>
            <person name="Li J."/>
            <person name="Zhao F."/>
            <person name="Cao W.C."/>
        </authorList>
    </citation>
    <scope>NUCLEOTIDE SEQUENCE [LARGE SCALE GENOMIC DNA]</scope>
    <source>
        <strain evidence="1">Iper-2018</strain>
    </source>
</reference>
<dbReference type="EMBL" id="JABSTQ010011556">
    <property type="protein sequence ID" value="KAG0410078.1"/>
    <property type="molecule type" value="Genomic_DNA"/>
</dbReference>
<evidence type="ECO:0000313" key="2">
    <source>
        <dbReference type="Proteomes" id="UP000805193"/>
    </source>
</evidence>
<proteinExistence type="predicted"/>
<gene>
    <name evidence="1" type="ORF">HPB47_012790</name>
</gene>